<gene>
    <name evidence="1" type="ORF">M9H77_08218</name>
</gene>
<keyword evidence="2" id="KW-1185">Reference proteome</keyword>
<comment type="caution">
    <text evidence="1">The sequence shown here is derived from an EMBL/GenBank/DDBJ whole genome shotgun (WGS) entry which is preliminary data.</text>
</comment>
<sequence length="196" mass="21852">MDSEMRSPTDLLHKISIGPISKVRETRHLVKGVLSPVFPEDPGVTLTSPPDVAVTEGRKKTNSTKRDKSHWEHSSGSGSGSESGSLSGSGSRLGSRGRGNYHKLLREGTEGATVAKLGSTTVLPLYLYSDRPGGTFVIGLLTEQQHFIQLQMHDGFPIPLLHVQWIYHRTERVSNWAYSYQERIVYWNARVARNRK</sequence>
<evidence type="ECO:0000313" key="2">
    <source>
        <dbReference type="Proteomes" id="UP001060085"/>
    </source>
</evidence>
<organism evidence="1 2">
    <name type="scientific">Catharanthus roseus</name>
    <name type="common">Madagascar periwinkle</name>
    <name type="synonym">Vinca rosea</name>
    <dbReference type="NCBI Taxonomy" id="4058"/>
    <lineage>
        <taxon>Eukaryota</taxon>
        <taxon>Viridiplantae</taxon>
        <taxon>Streptophyta</taxon>
        <taxon>Embryophyta</taxon>
        <taxon>Tracheophyta</taxon>
        <taxon>Spermatophyta</taxon>
        <taxon>Magnoliopsida</taxon>
        <taxon>eudicotyledons</taxon>
        <taxon>Gunneridae</taxon>
        <taxon>Pentapetalae</taxon>
        <taxon>asterids</taxon>
        <taxon>lamiids</taxon>
        <taxon>Gentianales</taxon>
        <taxon>Apocynaceae</taxon>
        <taxon>Rauvolfioideae</taxon>
        <taxon>Vinceae</taxon>
        <taxon>Catharanthinae</taxon>
        <taxon>Catharanthus</taxon>
    </lineage>
</organism>
<evidence type="ECO:0000313" key="1">
    <source>
        <dbReference type="EMBL" id="KAI5677268.1"/>
    </source>
</evidence>
<name>A0ACC0BXF6_CATRO</name>
<protein>
    <submittedName>
        <fullName evidence="1">Uncharacterized protein</fullName>
    </submittedName>
</protein>
<proteinExistence type="predicted"/>
<dbReference type="EMBL" id="CM044702">
    <property type="protein sequence ID" value="KAI5677268.1"/>
    <property type="molecule type" value="Genomic_DNA"/>
</dbReference>
<dbReference type="Proteomes" id="UP001060085">
    <property type="component" value="Linkage Group LG02"/>
</dbReference>
<accession>A0ACC0BXF6</accession>
<reference evidence="2" key="1">
    <citation type="journal article" date="2023" name="Nat. Plants">
        <title>Single-cell RNA sequencing provides a high-resolution roadmap for understanding the multicellular compartmentation of specialized metabolism.</title>
        <authorList>
            <person name="Sun S."/>
            <person name="Shen X."/>
            <person name="Li Y."/>
            <person name="Li Y."/>
            <person name="Wang S."/>
            <person name="Li R."/>
            <person name="Zhang H."/>
            <person name="Shen G."/>
            <person name="Guo B."/>
            <person name="Wei J."/>
            <person name="Xu J."/>
            <person name="St-Pierre B."/>
            <person name="Chen S."/>
            <person name="Sun C."/>
        </authorList>
    </citation>
    <scope>NUCLEOTIDE SEQUENCE [LARGE SCALE GENOMIC DNA]</scope>
</reference>